<dbReference type="Proteomes" id="UP001326199">
    <property type="component" value="Unassembled WGS sequence"/>
</dbReference>
<accession>A0ABR0H921</accession>
<dbReference type="RefSeq" id="XP_062764358.1">
    <property type="nucleotide sequence ID" value="XM_062913099.1"/>
</dbReference>
<sequence length="103" mass="11938">MEGCKIHSDPETVTDKCGQCSECLITIHQRWFCKIPIQMLYTSFGGCNELEMTCRTFRGLEICMMSEPVQHAVMIVSEVHQPFGNSSRLFTPYPPYPRWYHDS</sequence>
<comment type="caution">
    <text evidence="1">The sequence shown here is derived from an EMBL/GenBank/DDBJ whole genome shotgun (WGS) entry which is preliminary data.</text>
</comment>
<evidence type="ECO:0000313" key="1">
    <source>
        <dbReference type="EMBL" id="KAK4664392.1"/>
    </source>
</evidence>
<dbReference type="EMBL" id="JAFFHB010000007">
    <property type="protein sequence ID" value="KAK4664392.1"/>
    <property type="molecule type" value="Genomic_DNA"/>
</dbReference>
<gene>
    <name evidence="1" type="ORF">QC763_505050</name>
</gene>
<dbReference type="GeneID" id="87933442"/>
<proteinExistence type="predicted"/>
<keyword evidence="2" id="KW-1185">Reference proteome</keyword>
<name>A0ABR0H921_9PEZI</name>
<organism evidence="1 2">
    <name type="scientific">Podospora pseudopauciseta</name>
    <dbReference type="NCBI Taxonomy" id="2093780"/>
    <lineage>
        <taxon>Eukaryota</taxon>
        <taxon>Fungi</taxon>
        <taxon>Dikarya</taxon>
        <taxon>Ascomycota</taxon>
        <taxon>Pezizomycotina</taxon>
        <taxon>Sordariomycetes</taxon>
        <taxon>Sordariomycetidae</taxon>
        <taxon>Sordariales</taxon>
        <taxon>Podosporaceae</taxon>
        <taxon>Podospora</taxon>
    </lineage>
</organism>
<protein>
    <submittedName>
        <fullName evidence="1">Uncharacterized protein</fullName>
    </submittedName>
</protein>
<reference evidence="1 2" key="1">
    <citation type="journal article" date="2023" name="bioRxiv">
        <title>High-quality genome assemblies of four members of thePodospora anserinaspecies complex.</title>
        <authorList>
            <person name="Ament-Velasquez S.L."/>
            <person name="Vogan A.A."/>
            <person name="Wallerman O."/>
            <person name="Hartmann F."/>
            <person name="Gautier V."/>
            <person name="Silar P."/>
            <person name="Giraud T."/>
            <person name="Johannesson H."/>
        </authorList>
    </citation>
    <scope>NUCLEOTIDE SEQUENCE [LARGE SCALE GENOMIC DNA]</scope>
    <source>
        <strain evidence="1 2">CBS 411.78</strain>
    </source>
</reference>
<evidence type="ECO:0000313" key="2">
    <source>
        <dbReference type="Proteomes" id="UP001326199"/>
    </source>
</evidence>